<dbReference type="InterPro" id="IPR008278">
    <property type="entry name" value="4-PPantetheinyl_Trfase_dom"/>
</dbReference>
<dbReference type="OrthoDB" id="15433at2759"/>
<keyword evidence="7" id="KW-0275">Fatty acid biosynthesis</keyword>
<evidence type="ECO:0000256" key="1">
    <source>
        <dbReference type="ARBA" id="ARBA00022516"/>
    </source>
</evidence>
<dbReference type="SUPFAM" id="SSF56214">
    <property type="entry name" value="4'-phosphopantetheinyl transferase"/>
    <property type="match status" value="1"/>
</dbReference>
<evidence type="ECO:0000313" key="10">
    <source>
        <dbReference type="Proteomes" id="UP000521943"/>
    </source>
</evidence>
<keyword evidence="5" id="KW-0460">Magnesium</keyword>
<feature type="domain" description="4'-phosphopantetheinyl transferase" evidence="8">
    <location>
        <begin position="5"/>
        <end position="124"/>
    </location>
</feature>
<proteinExistence type="inferred from homology"/>
<keyword evidence="6" id="KW-0443">Lipid metabolism</keyword>
<keyword evidence="3" id="KW-0479">Metal-binding</keyword>
<organism evidence="9 10">
    <name type="scientific">Ephemerocybe angulata</name>
    <dbReference type="NCBI Taxonomy" id="980116"/>
    <lineage>
        <taxon>Eukaryota</taxon>
        <taxon>Fungi</taxon>
        <taxon>Dikarya</taxon>
        <taxon>Basidiomycota</taxon>
        <taxon>Agaricomycotina</taxon>
        <taxon>Agaricomycetes</taxon>
        <taxon>Agaricomycetidae</taxon>
        <taxon>Agaricales</taxon>
        <taxon>Agaricineae</taxon>
        <taxon>Psathyrellaceae</taxon>
        <taxon>Ephemerocybe</taxon>
    </lineage>
</organism>
<dbReference type="EMBL" id="JACGCI010000007">
    <property type="protein sequence ID" value="KAF6762677.1"/>
    <property type="molecule type" value="Genomic_DNA"/>
</dbReference>
<dbReference type="Gene3D" id="3.90.470.20">
    <property type="entry name" value="4'-phosphopantetheinyl transferase domain"/>
    <property type="match status" value="1"/>
</dbReference>
<gene>
    <name evidence="9" type="ORF">DFP72DRAFT_802115</name>
</gene>
<dbReference type="AlphaFoldDB" id="A0A8H6MFT8"/>
<evidence type="ECO:0000256" key="6">
    <source>
        <dbReference type="ARBA" id="ARBA00023098"/>
    </source>
</evidence>
<keyword evidence="2 9" id="KW-0808">Transferase</keyword>
<evidence type="ECO:0000256" key="3">
    <source>
        <dbReference type="ARBA" id="ARBA00022723"/>
    </source>
</evidence>
<evidence type="ECO:0000256" key="2">
    <source>
        <dbReference type="ARBA" id="ARBA00022679"/>
    </source>
</evidence>
<keyword evidence="4" id="KW-0276">Fatty acid metabolism</keyword>
<dbReference type="GO" id="GO:0000287">
    <property type="term" value="F:magnesium ion binding"/>
    <property type="evidence" value="ECO:0007669"/>
    <property type="project" value="InterPro"/>
</dbReference>
<evidence type="ECO:0000259" key="8">
    <source>
        <dbReference type="Pfam" id="PF01648"/>
    </source>
</evidence>
<dbReference type="Pfam" id="PF01648">
    <property type="entry name" value="ACPS"/>
    <property type="match status" value="1"/>
</dbReference>
<protein>
    <submittedName>
        <fullName evidence="9">4'-phosphopantetheinyl transferase</fullName>
    </submittedName>
</protein>
<accession>A0A8H6MFT8</accession>
<evidence type="ECO:0000256" key="4">
    <source>
        <dbReference type="ARBA" id="ARBA00022832"/>
    </source>
</evidence>
<dbReference type="GO" id="GO:0008897">
    <property type="term" value="F:holo-[acyl-carrier-protein] synthase activity"/>
    <property type="evidence" value="ECO:0007669"/>
    <property type="project" value="InterPro"/>
</dbReference>
<dbReference type="InterPro" id="IPR002582">
    <property type="entry name" value="ACPS"/>
</dbReference>
<dbReference type="HAMAP" id="MF_00101">
    <property type="entry name" value="AcpS"/>
    <property type="match status" value="1"/>
</dbReference>
<sequence>MPVLGIGVDILHVPRIAAVLKRTYGSRLPRRILSPSEHVQWDALNDSGASSEAQLKFLAVRWCVKEAAYKAIYPHAIPQWKELTYTSLAAGVKPQLEYTPLDSKQKGRFDHIHVSVSHDGEYVLSQVLVEGRSSLFLSKLY</sequence>
<dbReference type="InterPro" id="IPR004568">
    <property type="entry name" value="Ppantetheine-prot_Trfase_dom"/>
</dbReference>
<evidence type="ECO:0000256" key="5">
    <source>
        <dbReference type="ARBA" id="ARBA00022842"/>
    </source>
</evidence>
<dbReference type="NCBIfam" id="TIGR00556">
    <property type="entry name" value="pantethn_trn"/>
    <property type="match status" value="1"/>
</dbReference>
<name>A0A8H6MFT8_9AGAR</name>
<evidence type="ECO:0000313" key="9">
    <source>
        <dbReference type="EMBL" id="KAF6762677.1"/>
    </source>
</evidence>
<keyword evidence="1" id="KW-0444">Lipid biosynthesis</keyword>
<keyword evidence="10" id="KW-1185">Reference proteome</keyword>
<dbReference type="InterPro" id="IPR037143">
    <property type="entry name" value="4-PPantetheinyl_Trfase_dom_sf"/>
</dbReference>
<evidence type="ECO:0000256" key="7">
    <source>
        <dbReference type="ARBA" id="ARBA00023160"/>
    </source>
</evidence>
<comment type="caution">
    <text evidence="9">The sequence shown here is derived from an EMBL/GenBank/DDBJ whole genome shotgun (WGS) entry which is preliminary data.</text>
</comment>
<reference evidence="9 10" key="1">
    <citation type="submission" date="2020-07" db="EMBL/GenBank/DDBJ databases">
        <title>Comparative genomics of pyrophilous fungi reveals a link between fire events and developmental genes.</title>
        <authorList>
            <consortium name="DOE Joint Genome Institute"/>
            <person name="Steindorff A.S."/>
            <person name="Carver A."/>
            <person name="Calhoun S."/>
            <person name="Stillman K."/>
            <person name="Liu H."/>
            <person name="Lipzen A."/>
            <person name="Pangilinan J."/>
            <person name="Labutti K."/>
            <person name="Bruns T.D."/>
            <person name="Grigoriev I.V."/>
        </authorList>
    </citation>
    <scope>NUCLEOTIDE SEQUENCE [LARGE SCALE GENOMIC DNA]</scope>
    <source>
        <strain evidence="9 10">CBS 144469</strain>
    </source>
</reference>
<dbReference type="GO" id="GO:0006633">
    <property type="term" value="P:fatty acid biosynthetic process"/>
    <property type="evidence" value="ECO:0007669"/>
    <property type="project" value="UniProtKB-KW"/>
</dbReference>
<dbReference type="Proteomes" id="UP000521943">
    <property type="component" value="Unassembled WGS sequence"/>
</dbReference>